<sequence length="110" mass="12356">MSTSSLKAVRRYFYDPLDRLTGETALDGGITQRFYQNDNLRTELGGQTQRTIFRNEIQSLAQHQSDAAASETTLLATDQANSPLQALSYNRSRQIVYSAYGHHLTDSNLI</sequence>
<name>A0A5E6RS55_PSEFL</name>
<dbReference type="OrthoDB" id="7032081at2"/>
<dbReference type="EMBL" id="CABVHK010000005">
    <property type="protein sequence ID" value="VVM71071.1"/>
    <property type="molecule type" value="Genomic_DNA"/>
</dbReference>
<dbReference type="Proteomes" id="UP000326953">
    <property type="component" value="Unassembled WGS sequence"/>
</dbReference>
<accession>A0A5E6RS55</accession>
<evidence type="ECO:0000313" key="3">
    <source>
        <dbReference type="EMBL" id="VVM71071.1"/>
    </source>
</evidence>
<feature type="domain" description="Teneurin-like YD-shell" evidence="2">
    <location>
        <begin position="11"/>
        <end position="108"/>
    </location>
</feature>
<dbReference type="InterPro" id="IPR006530">
    <property type="entry name" value="YD"/>
</dbReference>
<gene>
    <name evidence="3" type="ORF">PS662_01804</name>
</gene>
<proteinExistence type="predicted"/>
<evidence type="ECO:0000256" key="1">
    <source>
        <dbReference type="ARBA" id="ARBA00022737"/>
    </source>
</evidence>
<dbReference type="AlphaFoldDB" id="A0A5E6RS55"/>
<dbReference type="NCBIfam" id="TIGR01643">
    <property type="entry name" value="YD_repeat_2x"/>
    <property type="match status" value="1"/>
</dbReference>
<evidence type="ECO:0000259" key="2">
    <source>
        <dbReference type="Pfam" id="PF25023"/>
    </source>
</evidence>
<protein>
    <recommendedName>
        <fullName evidence="2">Teneurin-like YD-shell domain-containing protein</fullName>
    </recommendedName>
</protein>
<dbReference type="Pfam" id="PF25023">
    <property type="entry name" value="TEN_YD-shell"/>
    <property type="match status" value="1"/>
</dbReference>
<organism evidence="3 4">
    <name type="scientific">Pseudomonas fluorescens</name>
    <dbReference type="NCBI Taxonomy" id="294"/>
    <lineage>
        <taxon>Bacteria</taxon>
        <taxon>Pseudomonadati</taxon>
        <taxon>Pseudomonadota</taxon>
        <taxon>Gammaproteobacteria</taxon>
        <taxon>Pseudomonadales</taxon>
        <taxon>Pseudomonadaceae</taxon>
        <taxon>Pseudomonas</taxon>
    </lineage>
</organism>
<keyword evidence="1" id="KW-0677">Repeat</keyword>
<dbReference type="RefSeq" id="WP_150710659.1">
    <property type="nucleotide sequence ID" value="NZ_CABVHK010000005.1"/>
</dbReference>
<dbReference type="InterPro" id="IPR056823">
    <property type="entry name" value="TEN-like_YD-shell"/>
</dbReference>
<reference evidence="3 4" key="1">
    <citation type="submission" date="2019-09" db="EMBL/GenBank/DDBJ databases">
        <authorList>
            <person name="Chandra G."/>
            <person name="Truman W A."/>
        </authorList>
    </citation>
    <scope>NUCLEOTIDE SEQUENCE [LARGE SCALE GENOMIC DNA]</scope>
    <source>
        <strain evidence="3">PS662</strain>
    </source>
</reference>
<evidence type="ECO:0000313" key="4">
    <source>
        <dbReference type="Proteomes" id="UP000326953"/>
    </source>
</evidence>